<dbReference type="InterPro" id="IPR027373">
    <property type="entry name" value="RHH_dom"/>
</dbReference>
<dbReference type="KEGG" id="pacr:FXN63_05585"/>
<dbReference type="OrthoDB" id="5458732at2"/>
<dbReference type="EMBL" id="CP043046">
    <property type="protein sequence ID" value="QEI05373.1"/>
    <property type="molecule type" value="Genomic_DNA"/>
</dbReference>
<name>A0A5C0AVJ2_9BURK</name>
<evidence type="ECO:0000313" key="3">
    <source>
        <dbReference type="Proteomes" id="UP000325161"/>
    </source>
</evidence>
<sequence length="122" mass="13788">MCSIYSHTDPILYESRTRSIRIMKAVTSIKLENLFWQTLTELANENGMTTNQLIAKLFEEVYAFRGETTNFTSFLRVSCLRYMALKADASMDGREVWRRAIASTGAVEPAEAMQAAEAHRAA</sequence>
<evidence type="ECO:0000259" key="1">
    <source>
        <dbReference type="Pfam" id="PF13467"/>
    </source>
</evidence>
<keyword evidence="2" id="KW-0808">Transferase</keyword>
<accession>A0A5C0AVJ2</accession>
<dbReference type="Pfam" id="PF13467">
    <property type="entry name" value="RHH_4"/>
    <property type="match status" value="1"/>
</dbReference>
<dbReference type="GO" id="GO:0016740">
    <property type="term" value="F:transferase activity"/>
    <property type="evidence" value="ECO:0007669"/>
    <property type="project" value="UniProtKB-KW"/>
</dbReference>
<dbReference type="InterPro" id="IPR038268">
    <property type="entry name" value="RHH_sf"/>
</dbReference>
<proteinExistence type="predicted"/>
<evidence type="ECO:0000313" key="2">
    <source>
        <dbReference type="EMBL" id="QEI05373.1"/>
    </source>
</evidence>
<dbReference type="Gene3D" id="1.10.3990.20">
    <property type="entry name" value="protein bp1543"/>
    <property type="match status" value="1"/>
</dbReference>
<feature type="domain" description="Ribbon-helix-helix" evidence="1">
    <location>
        <begin position="16"/>
        <end position="82"/>
    </location>
</feature>
<dbReference type="RefSeq" id="WP_148813535.1">
    <property type="nucleotide sequence ID" value="NZ_CP043046.1"/>
</dbReference>
<keyword evidence="3" id="KW-1185">Reference proteome</keyword>
<protein>
    <submittedName>
        <fullName evidence="2">Aryl-sulfate sulfotransferase</fullName>
    </submittedName>
</protein>
<dbReference type="Proteomes" id="UP000325161">
    <property type="component" value="Chromosome"/>
</dbReference>
<organism evidence="2 3">
    <name type="scientific">Pigmentiphaga aceris</name>
    <dbReference type="NCBI Taxonomy" id="1940612"/>
    <lineage>
        <taxon>Bacteria</taxon>
        <taxon>Pseudomonadati</taxon>
        <taxon>Pseudomonadota</taxon>
        <taxon>Betaproteobacteria</taxon>
        <taxon>Burkholderiales</taxon>
        <taxon>Alcaligenaceae</taxon>
        <taxon>Pigmentiphaga</taxon>
    </lineage>
</organism>
<gene>
    <name evidence="2" type="ORF">FXN63_05585</name>
</gene>
<reference evidence="2 3" key="1">
    <citation type="submission" date="2019-08" db="EMBL/GenBank/DDBJ databases">
        <title>Amphibian skin-associated Pigmentiphaga: genome sequence and occurrence across geography and hosts.</title>
        <authorList>
            <person name="Bletz M.C."/>
            <person name="Bunk B."/>
            <person name="Sproeer C."/>
            <person name="Biwer P."/>
            <person name="Reiter S."/>
            <person name="Rabemananjara F.C.E."/>
            <person name="Schulz S."/>
            <person name="Overmann J."/>
            <person name="Vences M."/>
        </authorList>
    </citation>
    <scope>NUCLEOTIDE SEQUENCE [LARGE SCALE GENOMIC DNA]</scope>
    <source>
        <strain evidence="2 3">Mada1488</strain>
    </source>
</reference>
<dbReference type="AlphaFoldDB" id="A0A5C0AVJ2"/>